<evidence type="ECO:0000259" key="1">
    <source>
        <dbReference type="Pfam" id="PF21788"/>
    </source>
</evidence>
<feature type="non-terminal residue" evidence="2">
    <location>
        <position position="250"/>
    </location>
</feature>
<organism evidence="2 3">
    <name type="scientific">Caligus rogercresseyi</name>
    <name type="common">Sea louse</name>
    <dbReference type="NCBI Taxonomy" id="217165"/>
    <lineage>
        <taxon>Eukaryota</taxon>
        <taxon>Metazoa</taxon>
        <taxon>Ecdysozoa</taxon>
        <taxon>Arthropoda</taxon>
        <taxon>Crustacea</taxon>
        <taxon>Multicrustacea</taxon>
        <taxon>Hexanauplia</taxon>
        <taxon>Copepoda</taxon>
        <taxon>Siphonostomatoida</taxon>
        <taxon>Caligidae</taxon>
        <taxon>Caligus</taxon>
    </lineage>
</organism>
<evidence type="ECO:0000313" key="3">
    <source>
        <dbReference type="Proteomes" id="UP000595437"/>
    </source>
</evidence>
<dbReference type="InterPro" id="IPR048366">
    <property type="entry name" value="TNP-like_GBD"/>
</dbReference>
<dbReference type="AlphaFoldDB" id="A0A7T8KLS8"/>
<dbReference type="Pfam" id="PF21788">
    <property type="entry name" value="TNP-like_GBD"/>
    <property type="match status" value="1"/>
</dbReference>
<reference evidence="3" key="1">
    <citation type="submission" date="2021-01" db="EMBL/GenBank/DDBJ databases">
        <title>Caligus Genome Assembly.</title>
        <authorList>
            <person name="Gallardo-Escarate C."/>
        </authorList>
    </citation>
    <scope>NUCLEOTIDE SEQUENCE [LARGE SCALE GENOMIC DNA]</scope>
</reference>
<keyword evidence="3" id="KW-1185">Reference proteome</keyword>
<dbReference type="Proteomes" id="UP000595437">
    <property type="component" value="Chromosome 2"/>
</dbReference>
<sequence>QIYTFPDCPHLLKLFRNHLLDQGYSFKDGDRNSFYLVKKDFQDLLDQDSNELKIAFKINKENHLECYGNARQLVRTAAQLLSNTVSKAFLFIYGNKKESQSRAINIVNDWFDSMNSRSIYSKKKLSCGLGIHFHEQMSALNEMERLVLSMKVIGKTYQLPFQKGILISIRSTRALFKNIKTDGMKFLLTARLNQDCLENVFSRVRALTGNNHHPSPVEALRRLKILLIGKNHDLILRNPAVEVEEDNEDD</sequence>
<gene>
    <name evidence="2" type="ORF">FKW44_003554</name>
</gene>
<evidence type="ECO:0000313" key="2">
    <source>
        <dbReference type="EMBL" id="QQP58287.1"/>
    </source>
</evidence>
<feature type="non-terminal residue" evidence="2">
    <location>
        <position position="1"/>
    </location>
</feature>
<dbReference type="EMBL" id="CP045891">
    <property type="protein sequence ID" value="QQP58287.1"/>
    <property type="molecule type" value="Genomic_DNA"/>
</dbReference>
<feature type="domain" description="Transposable element P transposase-like GTP-binding insertion" evidence="1">
    <location>
        <begin position="10"/>
        <end position="123"/>
    </location>
</feature>
<proteinExistence type="predicted"/>
<name>A0A7T8KLS8_CALRO</name>
<protein>
    <submittedName>
        <fullName evidence="2">LOC100575639</fullName>
    </submittedName>
</protein>
<accession>A0A7T8KLS8</accession>
<dbReference type="OrthoDB" id="6378996at2759"/>